<keyword evidence="1" id="KW-1133">Transmembrane helix</keyword>
<name>A0A9P4V9B0_9PLEO</name>
<evidence type="ECO:0000313" key="3">
    <source>
        <dbReference type="Proteomes" id="UP000799444"/>
    </source>
</evidence>
<proteinExistence type="predicted"/>
<keyword evidence="1" id="KW-0472">Membrane</keyword>
<evidence type="ECO:0000256" key="1">
    <source>
        <dbReference type="SAM" id="Phobius"/>
    </source>
</evidence>
<protein>
    <submittedName>
        <fullName evidence="2">Uncharacterized protein</fullName>
    </submittedName>
</protein>
<dbReference type="EMBL" id="ML996100">
    <property type="protein sequence ID" value="KAF2740340.1"/>
    <property type="molecule type" value="Genomic_DNA"/>
</dbReference>
<evidence type="ECO:0000313" key="2">
    <source>
        <dbReference type="EMBL" id="KAF2740340.1"/>
    </source>
</evidence>
<comment type="caution">
    <text evidence="2">The sequence shown here is derived from an EMBL/GenBank/DDBJ whole genome shotgun (WGS) entry which is preliminary data.</text>
</comment>
<organism evidence="2 3">
    <name type="scientific">Polyplosphaeria fusca</name>
    <dbReference type="NCBI Taxonomy" id="682080"/>
    <lineage>
        <taxon>Eukaryota</taxon>
        <taxon>Fungi</taxon>
        <taxon>Dikarya</taxon>
        <taxon>Ascomycota</taxon>
        <taxon>Pezizomycotina</taxon>
        <taxon>Dothideomycetes</taxon>
        <taxon>Pleosporomycetidae</taxon>
        <taxon>Pleosporales</taxon>
        <taxon>Tetraplosphaeriaceae</taxon>
        <taxon>Polyplosphaeria</taxon>
    </lineage>
</organism>
<gene>
    <name evidence="2" type="ORF">EJ04DRAFT_196752</name>
</gene>
<accession>A0A9P4V9B0</accession>
<keyword evidence="1" id="KW-0812">Transmembrane</keyword>
<dbReference type="AlphaFoldDB" id="A0A9P4V9B0"/>
<feature type="transmembrane region" description="Helical" evidence="1">
    <location>
        <begin position="12"/>
        <end position="31"/>
    </location>
</feature>
<sequence length="126" mass="14491">MSRLWQPFITWALVGFFVVALRFGYYIHFLIPSNHRLKVSRHPSTVVISTARKRRIRSVSGSSYPVFVLFTLNIGQIVSSSRACGHCLLSRTHSFWTGRRRHHTAQALNIRRDDAILALWHASSKC</sequence>
<keyword evidence="3" id="KW-1185">Reference proteome</keyword>
<reference evidence="2" key="1">
    <citation type="journal article" date="2020" name="Stud. Mycol.">
        <title>101 Dothideomycetes genomes: a test case for predicting lifestyles and emergence of pathogens.</title>
        <authorList>
            <person name="Haridas S."/>
            <person name="Albert R."/>
            <person name="Binder M."/>
            <person name="Bloem J."/>
            <person name="Labutti K."/>
            <person name="Salamov A."/>
            <person name="Andreopoulos B."/>
            <person name="Baker S."/>
            <person name="Barry K."/>
            <person name="Bills G."/>
            <person name="Bluhm B."/>
            <person name="Cannon C."/>
            <person name="Castanera R."/>
            <person name="Culley D."/>
            <person name="Daum C."/>
            <person name="Ezra D."/>
            <person name="Gonzalez J."/>
            <person name="Henrissat B."/>
            <person name="Kuo A."/>
            <person name="Liang C."/>
            <person name="Lipzen A."/>
            <person name="Lutzoni F."/>
            <person name="Magnuson J."/>
            <person name="Mondo S."/>
            <person name="Nolan M."/>
            <person name="Ohm R."/>
            <person name="Pangilinan J."/>
            <person name="Park H.-J."/>
            <person name="Ramirez L."/>
            <person name="Alfaro M."/>
            <person name="Sun H."/>
            <person name="Tritt A."/>
            <person name="Yoshinaga Y."/>
            <person name="Zwiers L.-H."/>
            <person name="Turgeon B."/>
            <person name="Goodwin S."/>
            <person name="Spatafora J."/>
            <person name="Crous P."/>
            <person name="Grigoriev I."/>
        </authorList>
    </citation>
    <scope>NUCLEOTIDE SEQUENCE</scope>
    <source>
        <strain evidence="2">CBS 125425</strain>
    </source>
</reference>
<dbReference type="Proteomes" id="UP000799444">
    <property type="component" value="Unassembled WGS sequence"/>
</dbReference>